<organism evidence="1 2">
    <name type="scientific">Falsihalocynthiibacter arcticus</name>
    <dbReference type="NCBI Taxonomy" id="1579316"/>
    <lineage>
        <taxon>Bacteria</taxon>
        <taxon>Pseudomonadati</taxon>
        <taxon>Pseudomonadota</taxon>
        <taxon>Alphaproteobacteria</taxon>
        <taxon>Rhodobacterales</taxon>
        <taxon>Roseobacteraceae</taxon>
        <taxon>Falsihalocynthiibacter</taxon>
    </lineage>
</organism>
<dbReference type="KEGG" id="hat:RC74_17655"/>
<name>A0A126V3D1_9RHOB</name>
<sequence length="70" mass="7718">MKLVFGIGLQPMAKVKKTTGSRVSTARRVEDVVGDLDAILQSEGKEALLGRFSYSVDDQRREALIPRPCL</sequence>
<accession>A0A126V3D1</accession>
<protein>
    <submittedName>
        <fullName evidence="1">Uncharacterized protein</fullName>
    </submittedName>
</protein>
<dbReference type="STRING" id="1579316.RC74_17655"/>
<dbReference type="Proteomes" id="UP000070371">
    <property type="component" value="Chromosome"/>
</dbReference>
<keyword evidence="2" id="KW-1185">Reference proteome</keyword>
<dbReference type="EMBL" id="CP014327">
    <property type="protein sequence ID" value="AML52841.1"/>
    <property type="molecule type" value="Genomic_DNA"/>
</dbReference>
<gene>
    <name evidence="1" type="ORF">RC74_17655</name>
</gene>
<evidence type="ECO:0000313" key="2">
    <source>
        <dbReference type="Proteomes" id="UP000070371"/>
    </source>
</evidence>
<proteinExistence type="predicted"/>
<dbReference type="AlphaFoldDB" id="A0A126V3D1"/>
<evidence type="ECO:0000313" key="1">
    <source>
        <dbReference type="EMBL" id="AML52841.1"/>
    </source>
</evidence>
<reference evidence="1 2" key="1">
    <citation type="submission" date="2016-02" db="EMBL/GenBank/DDBJ databases">
        <title>Complete genome sequence of Halocynthiibacter arcticus PAMC 20958t from arctic marine sediment.</title>
        <authorList>
            <person name="Lee Y.M."/>
            <person name="Baek K."/>
            <person name="Lee H.K."/>
            <person name="Shin S.C."/>
        </authorList>
    </citation>
    <scope>NUCLEOTIDE SEQUENCE [LARGE SCALE GENOMIC DNA]</scope>
    <source>
        <strain evidence="1">PAMC 20958</strain>
    </source>
</reference>